<comment type="caution">
    <text evidence="2">The sequence shown here is derived from an EMBL/GenBank/DDBJ whole genome shotgun (WGS) entry which is preliminary data.</text>
</comment>
<dbReference type="Gene3D" id="2.10.109.10">
    <property type="entry name" value="Umud Fragment, subunit A"/>
    <property type="match status" value="1"/>
</dbReference>
<name>A0ABU0JG01_9HYPH</name>
<dbReference type="InterPro" id="IPR001387">
    <property type="entry name" value="Cro/C1-type_HTH"/>
</dbReference>
<dbReference type="InterPro" id="IPR015927">
    <property type="entry name" value="Peptidase_S24_S26A/B/C"/>
</dbReference>
<protein>
    <submittedName>
        <fullName evidence="2">Transcriptional regulator with XRE-family HTH domain</fullName>
    </submittedName>
</protein>
<dbReference type="InterPro" id="IPR039418">
    <property type="entry name" value="LexA-like"/>
</dbReference>
<dbReference type="CDD" id="cd06529">
    <property type="entry name" value="S24_LexA-like"/>
    <property type="match status" value="1"/>
</dbReference>
<dbReference type="RefSeq" id="WP_307281179.1">
    <property type="nucleotide sequence ID" value="NZ_JAUSVX010000015.1"/>
</dbReference>
<dbReference type="Pfam" id="PF00717">
    <property type="entry name" value="Peptidase_S24"/>
    <property type="match status" value="1"/>
</dbReference>
<dbReference type="PROSITE" id="PS50943">
    <property type="entry name" value="HTH_CROC1"/>
    <property type="match status" value="1"/>
</dbReference>
<keyword evidence="3" id="KW-1185">Reference proteome</keyword>
<dbReference type="InterPro" id="IPR010982">
    <property type="entry name" value="Lambda_DNA-bd_dom_sf"/>
</dbReference>
<dbReference type="InterPro" id="IPR036286">
    <property type="entry name" value="LexA/Signal_pep-like_sf"/>
</dbReference>
<evidence type="ECO:0000259" key="1">
    <source>
        <dbReference type="PROSITE" id="PS50943"/>
    </source>
</evidence>
<gene>
    <name evidence="2" type="ORF">QO011_006246</name>
</gene>
<proteinExistence type="predicted"/>
<dbReference type="Proteomes" id="UP001242480">
    <property type="component" value="Unassembled WGS sequence"/>
</dbReference>
<dbReference type="SMART" id="SM00530">
    <property type="entry name" value="HTH_XRE"/>
    <property type="match status" value="1"/>
</dbReference>
<reference evidence="2 3" key="1">
    <citation type="submission" date="2023-07" db="EMBL/GenBank/DDBJ databases">
        <title>Genomic Encyclopedia of Type Strains, Phase IV (KMG-IV): sequencing the most valuable type-strain genomes for metagenomic binning, comparative biology and taxonomic classification.</title>
        <authorList>
            <person name="Goeker M."/>
        </authorList>
    </citation>
    <scope>NUCLEOTIDE SEQUENCE [LARGE SCALE GENOMIC DNA]</scope>
    <source>
        <strain evidence="2 3">DSM 19619</strain>
    </source>
</reference>
<evidence type="ECO:0000313" key="3">
    <source>
        <dbReference type="Proteomes" id="UP001242480"/>
    </source>
</evidence>
<dbReference type="EMBL" id="JAUSVX010000015">
    <property type="protein sequence ID" value="MDQ0473212.1"/>
    <property type="molecule type" value="Genomic_DNA"/>
</dbReference>
<organism evidence="2 3">
    <name type="scientific">Labrys wisconsinensis</name>
    <dbReference type="NCBI Taxonomy" id="425677"/>
    <lineage>
        <taxon>Bacteria</taxon>
        <taxon>Pseudomonadati</taxon>
        <taxon>Pseudomonadota</taxon>
        <taxon>Alphaproteobacteria</taxon>
        <taxon>Hyphomicrobiales</taxon>
        <taxon>Xanthobacteraceae</taxon>
        <taxon>Labrys</taxon>
    </lineage>
</organism>
<feature type="domain" description="HTH cro/C1-type" evidence="1">
    <location>
        <begin position="9"/>
        <end position="63"/>
    </location>
</feature>
<dbReference type="SUPFAM" id="SSF51306">
    <property type="entry name" value="LexA/Signal peptidase"/>
    <property type="match status" value="1"/>
</dbReference>
<evidence type="ECO:0000313" key="2">
    <source>
        <dbReference type="EMBL" id="MDQ0473212.1"/>
    </source>
</evidence>
<dbReference type="CDD" id="cd00093">
    <property type="entry name" value="HTH_XRE"/>
    <property type="match status" value="1"/>
</dbReference>
<accession>A0ABU0JG01</accession>
<dbReference type="SUPFAM" id="SSF47413">
    <property type="entry name" value="lambda repressor-like DNA-binding domains"/>
    <property type="match status" value="1"/>
</dbReference>
<sequence length="230" mass="25044">MDTDAIAWIREGLARPGKSQTGLARALGRAPSAVSALLKGTRQLKAREIPLVAAYLEVSPPGAMAAGGPGVPAGFAEPAGPPPRPPGAFRIEPFEAPRLSERLTPVYGLAVGGDDGRFYFNGETVGWVKTPESLLGVRNAYALYVAEESMVPRFKPGEQVWVNPHRAPIRGDDVIVQLHPEHEHDNPEGYIKEFRGWTPRALLLWQWNPAGEIEIDRQLVRSIHVIVGRG</sequence>